<comment type="subcellular location">
    <subcellularLocation>
        <location evidence="13">Cytoplasm</location>
    </subcellularLocation>
    <subcellularLocation>
        <location evidence="13">Nucleus</location>
    </subcellularLocation>
</comment>
<comment type="catalytic activity">
    <reaction evidence="13">
        <text>D-ribose + ATP = D-ribose 5-phosphate + ADP + H(+)</text>
        <dbReference type="Rhea" id="RHEA:13697"/>
        <dbReference type="ChEBI" id="CHEBI:15378"/>
        <dbReference type="ChEBI" id="CHEBI:30616"/>
        <dbReference type="ChEBI" id="CHEBI:47013"/>
        <dbReference type="ChEBI" id="CHEBI:78346"/>
        <dbReference type="ChEBI" id="CHEBI:456216"/>
        <dbReference type="EC" id="2.7.1.15"/>
    </reaction>
</comment>
<dbReference type="GO" id="GO:0005524">
    <property type="term" value="F:ATP binding"/>
    <property type="evidence" value="ECO:0007669"/>
    <property type="project" value="UniProtKB-UniRule"/>
</dbReference>
<dbReference type="Gene3D" id="3.40.1190.20">
    <property type="match status" value="1"/>
</dbReference>
<keyword evidence="5 13" id="KW-0808">Transferase</keyword>
<keyword evidence="13" id="KW-0539">Nucleus</keyword>
<evidence type="ECO:0000256" key="10">
    <source>
        <dbReference type="ARBA" id="ARBA00022842"/>
    </source>
</evidence>
<feature type="binding site" evidence="13">
    <location>
        <begin position="257"/>
        <end position="258"/>
    </location>
    <ligand>
        <name>ATP</name>
        <dbReference type="ChEBI" id="CHEBI:30616"/>
    </ligand>
</feature>
<accession>A0A0K0D0Q4</accession>
<dbReference type="PANTHER" id="PTHR10584">
    <property type="entry name" value="SUGAR KINASE"/>
    <property type="match status" value="1"/>
</dbReference>
<feature type="binding site" evidence="13">
    <location>
        <position position="289"/>
    </location>
    <ligand>
        <name>K(+)</name>
        <dbReference type="ChEBI" id="CHEBI:29103"/>
    </ligand>
</feature>
<proteinExistence type="inferred from homology"/>
<evidence type="ECO:0000256" key="2">
    <source>
        <dbReference type="ARBA" id="ARBA00012035"/>
    </source>
</evidence>
<dbReference type="SUPFAM" id="SSF53613">
    <property type="entry name" value="Ribokinase-like"/>
    <property type="match status" value="1"/>
</dbReference>
<keyword evidence="8 13" id="KW-0418">Kinase</keyword>
<feature type="binding site" evidence="13">
    <location>
        <position position="298"/>
    </location>
    <ligand>
        <name>K(+)</name>
        <dbReference type="ChEBI" id="CHEBI:29103"/>
    </ligand>
</feature>
<name>A0A0K0D0Q4_ANGCA</name>
<dbReference type="PRINTS" id="PR00990">
    <property type="entry name" value="RIBOKINASE"/>
</dbReference>
<comment type="cofactor">
    <cofactor evidence="13">
        <name>Mg(2+)</name>
        <dbReference type="ChEBI" id="CHEBI:18420"/>
    </cofactor>
    <text evidence="13">Requires a divalent cation, most likely magnesium in vivo, as an electrophilic catalyst to aid phosphoryl group transfer. It is the chelate of the metal and the nucleotide that is the actual substrate.</text>
</comment>
<dbReference type="HAMAP" id="MF_01987">
    <property type="entry name" value="Ribokinase"/>
    <property type="match status" value="1"/>
</dbReference>
<dbReference type="GO" id="GO:0005829">
    <property type="term" value="C:cytosol"/>
    <property type="evidence" value="ECO:0007669"/>
    <property type="project" value="TreeGrafter"/>
</dbReference>
<evidence type="ECO:0000256" key="11">
    <source>
        <dbReference type="ARBA" id="ARBA00022958"/>
    </source>
</evidence>
<dbReference type="STRING" id="6313.A0A0K0D0Q4"/>
<comment type="subunit">
    <text evidence="13">Homodimer.</text>
</comment>
<feature type="binding site" evidence="13">
    <location>
        <position position="258"/>
    </location>
    <ligand>
        <name>substrate</name>
    </ligand>
</feature>
<keyword evidence="15" id="KW-1185">Reference proteome</keyword>
<dbReference type="GO" id="GO:0004747">
    <property type="term" value="F:ribokinase activity"/>
    <property type="evidence" value="ECO:0007669"/>
    <property type="project" value="UniProtKB-UniRule"/>
</dbReference>
<dbReference type="CDD" id="cd01174">
    <property type="entry name" value="ribokinase"/>
    <property type="match status" value="1"/>
</dbReference>
<evidence type="ECO:0000256" key="9">
    <source>
        <dbReference type="ARBA" id="ARBA00022840"/>
    </source>
</evidence>
<feature type="binding site" evidence="13">
    <location>
        <position position="292"/>
    </location>
    <ligand>
        <name>K(+)</name>
        <dbReference type="ChEBI" id="CHEBI:29103"/>
    </ligand>
</feature>
<keyword evidence="4 13" id="KW-0963">Cytoplasm</keyword>
<keyword evidence="10 13" id="KW-0460">Magnesium</keyword>
<feature type="binding site" evidence="13">
    <location>
        <position position="252"/>
    </location>
    <ligand>
        <name>K(+)</name>
        <dbReference type="ChEBI" id="CHEBI:29103"/>
    </ligand>
</feature>
<dbReference type="AlphaFoldDB" id="A0A0K0D0Q4"/>
<evidence type="ECO:0000256" key="1">
    <source>
        <dbReference type="ARBA" id="ARBA00005380"/>
    </source>
</evidence>
<dbReference type="InterPro" id="IPR002139">
    <property type="entry name" value="Ribo/fructo_kinase"/>
</dbReference>
<evidence type="ECO:0000256" key="8">
    <source>
        <dbReference type="ARBA" id="ARBA00022777"/>
    </source>
</evidence>
<keyword evidence="6 13" id="KW-0479">Metal-binding</keyword>
<evidence type="ECO:0000313" key="16">
    <source>
        <dbReference type="WBParaSite" id="ACAC_0000364701-mRNA-1"/>
    </source>
</evidence>
<dbReference type="UniPathway" id="UPA00916">
    <property type="reaction ID" value="UER00889"/>
</dbReference>
<feature type="binding site" evidence="13">
    <location>
        <position position="294"/>
    </location>
    <ligand>
        <name>K(+)</name>
        <dbReference type="ChEBI" id="CHEBI:29103"/>
    </ligand>
</feature>
<dbReference type="GO" id="GO:0019303">
    <property type="term" value="P:D-ribose catabolic process"/>
    <property type="evidence" value="ECO:0007669"/>
    <property type="project" value="UniProtKB-UniRule"/>
</dbReference>
<dbReference type="InterPro" id="IPR002173">
    <property type="entry name" value="Carboh/pur_kinase_PfkB_CS"/>
</dbReference>
<feature type="binding site" evidence="13">
    <location>
        <position position="188"/>
    </location>
    <ligand>
        <name>ATP</name>
        <dbReference type="ChEBI" id="CHEBI:30616"/>
    </ligand>
</feature>
<evidence type="ECO:0000259" key="14">
    <source>
        <dbReference type="Pfam" id="PF00294"/>
    </source>
</evidence>
<dbReference type="InterPro" id="IPR011611">
    <property type="entry name" value="PfkB_dom"/>
</dbReference>
<comment type="similarity">
    <text evidence="1">Belongs to the carbohydrate kinase pfkB family.</text>
</comment>
<dbReference type="PANTHER" id="PTHR10584:SF166">
    <property type="entry name" value="RIBOKINASE"/>
    <property type="match status" value="1"/>
</dbReference>
<dbReference type="GO" id="GO:0046872">
    <property type="term" value="F:metal ion binding"/>
    <property type="evidence" value="ECO:0007669"/>
    <property type="project" value="UniProtKB-KW"/>
</dbReference>
<keyword evidence="9 13" id="KW-0067">ATP-binding</keyword>
<dbReference type="GO" id="GO:0005634">
    <property type="term" value="C:nucleus"/>
    <property type="evidence" value="ECO:0007669"/>
    <property type="project" value="UniProtKB-SubCell"/>
</dbReference>
<dbReference type="NCBIfam" id="TIGR02152">
    <property type="entry name" value="D_ribokin_bact"/>
    <property type="match status" value="1"/>
</dbReference>
<reference evidence="16" key="2">
    <citation type="submission" date="2017-02" db="UniProtKB">
        <authorList>
            <consortium name="WormBaseParasite"/>
        </authorList>
    </citation>
    <scope>IDENTIFICATION</scope>
</reference>
<feature type="binding site" evidence="13">
    <location>
        <position position="254"/>
    </location>
    <ligand>
        <name>K(+)</name>
        <dbReference type="ChEBI" id="CHEBI:29103"/>
    </ligand>
</feature>
<dbReference type="InterPro" id="IPR011877">
    <property type="entry name" value="Ribokinase"/>
</dbReference>
<evidence type="ECO:0000256" key="7">
    <source>
        <dbReference type="ARBA" id="ARBA00022741"/>
    </source>
</evidence>
<feature type="binding site" evidence="13">
    <location>
        <position position="143"/>
    </location>
    <ligand>
        <name>substrate</name>
    </ligand>
</feature>
<feature type="active site" description="Proton acceptor" evidence="13">
    <location>
        <position position="258"/>
    </location>
</feature>
<comment type="pathway">
    <text evidence="13">Carbohydrate metabolism; D-ribose degradation; D-ribose 5-phosphate from beta-D-ribopyranose: step 2/2.</text>
</comment>
<evidence type="ECO:0000256" key="4">
    <source>
        <dbReference type="ARBA" id="ARBA00022490"/>
    </source>
</evidence>
<dbReference type="Proteomes" id="UP000035642">
    <property type="component" value="Unassembled WGS sequence"/>
</dbReference>
<comment type="activity regulation">
    <text evidence="13">Activated by a monovalent cation that binds near, but not in, the active site. The most likely occupant of the site in vivo is potassium. Ion binding induces a conformational change that may alter substrate affinity.</text>
</comment>
<sequence length="314" mass="33530">LMESKKIVVFGSVVQDLVSYTKSFPRPGESVRGTSFHMASGGKGANQAVAAAKLGATVQLIARVGNDPFGQSNIDDLRKSGVDTSEVETSDSSHTATATITVNEQGENTIVVTLGANMELNEQSANRHETALDKAGLVMTQAEIPREANRRIFELAKKRGVKTFFNPAPGESNPDKVMMALTDIVCMNESEAEFITTIPQHTLEDVKKAAAQVLNMGPQHSIVTLGSKGCILATKDEPEIVHIPVPKVTAVDTTGAGDCFCGALAYFVVHGAQCIKDAVERAAVVASLSVTRKGTQASYLSRAEIEREYPNLLR</sequence>
<feature type="binding site" evidence="13">
    <location>
        <begin position="14"/>
        <end position="16"/>
    </location>
    <ligand>
        <name>substrate</name>
    </ligand>
</feature>
<evidence type="ECO:0000313" key="15">
    <source>
        <dbReference type="Proteomes" id="UP000035642"/>
    </source>
</evidence>
<dbReference type="EC" id="2.7.1.15" evidence="2 13"/>
<dbReference type="PROSITE" id="PS00584">
    <property type="entry name" value="PFKB_KINASES_2"/>
    <property type="match status" value="1"/>
</dbReference>
<evidence type="ECO:0000256" key="5">
    <source>
        <dbReference type="ARBA" id="ARBA00022679"/>
    </source>
</evidence>
<keyword evidence="12 13" id="KW-0119">Carbohydrate metabolism</keyword>
<protein>
    <recommendedName>
        <fullName evidence="3 13">Ribokinase</fullName>
        <shortName evidence="13">RK</shortName>
        <ecNumber evidence="2 13">2.7.1.15</ecNumber>
    </recommendedName>
</protein>
<reference evidence="15" key="1">
    <citation type="submission" date="2012-09" db="EMBL/GenBank/DDBJ databases">
        <authorList>
            <person name="Martin A.A."/>
        </authorList>
    </citation>
    <scope>NUCLEOTIDE SEQUENCE</scope>
</reference>
<dbReference type="InterPro" id="IPR029056">
    <property type="entry name" value="Ribokinase-like"/>
</dbReference>
<feature type="binding site" evidence="13">
    <location>
        <begin position="42"/>
        <end position="46"/>
    </location>
    <ligand>
        <name>substrate</name>
    </ligand>
</feature>
<dbReference type="WBParaSite" id="ACAC_0000364701-mRNA-1">
    <property type="protein sequence ID" value="ACAC_0000364701-mRNA-1"/>
    <property type="gene ID" value="ACAC_0000364701"/>
</dbReference>
<comment type="function">
    <text evidence="13">Catalyzes the phosphorylation of ribose at O-5 in a reaction requiring ATP and magnesium. The resulting D-ribose-5-phosphate can then be used either for sythesis of nucleotides, histidine, and tryptophan, or as a component of the pentose phosphate pathway.</text>
</comment>
<keyword evidence="7 13" id="KW-0547">Nucleotide-binding</keyword>
<comment type="caution">
    <text evidence="13">Lacks conserved residue(s) required for the propagation of feature annotation.</text>
</comment>
<feature type="binding site" evidence="13">
    <location>
        <begin position="224"/>
        <end position="229"/>
    </location>
    <ligand>
        <name>ATP</name>
        <dbReference type="ChEBI" id="CHEBI:30616"/>
    </ligand>
</feature>
<organism evidence="15 16">
    <name type="scientific">Angiostrongylus cantonensis</name>
    <name type="common">Rat lungworm</name>
    <dbReference type="NCBI Taxonomy" id="6313"/>
    <lineage>
        <taxon>Eukaryota</taxon>
        <taxon>Metazoa</taxon>
        <taxon>Ecdysozoa</taxon>
        <taxon>Nematoda</taxon>
        <taxon>Chromadorea</taxon>
        <taxon>Rhabditida</taxon>
        <taxon>Rhabditina</taxon>
        <taxon>Rhabditomorpha</taxon>
        <taxon>Strongyloidea</taxon>
        <taxon>Metastrongylidae</taxon>
        <taxon>Angiostrongylus</taxon>
    </lineage>
</organism>
<evidence type="ECO:0000256" key="13">
    <source>
        <dbReference type="HAMAP-Rule" id="MF_03215"/>
    </source>
</evidence>
<feature type="domain" description="Carbohydrate kinase PfkB" evidence="14">
    <location>
        <begin position="5"/>
        <end position="298"/>
    </location>
</feature>
<evidence type="ECO:0000256" key="3">
    <source>
        <dbReference type="ARBA" id="ARBA00016943"/>
    </source>
</evidence>
<evidence type="ECO:0000256" key="12">
    <source>
        <dbReference type="ARBA" id="ARBA00023277"/>
    </source>
</evidence>
<keyword evidence="11 13" id="KW-0630">Potassium</keyword>
<comment type="similarity">
    <text evidence="13">Belongs to the carbohydrate kinase PfkB family. Ribokinase subfamily.</text>
</comment>
<dbReference type="Pfam" id="PF00294">
    <property type="entry name" value="PfkB"/>
    <property type="match status" value="1"/>
</dbReference>
<dbReference type="FunFam" id="3.40.1190.20:FF:000010">
    <property type="entry name" value="Ribokinase"/>
    <property type="match status" value="1"/>
</dbReference>
<evidence type="ECO:0000256" key="6">
    <source>
        <dbReference type="ARBA" id="ARBA00022723"/>
    </source>
</evidence>